<accession>A0A0F9EK68</accession>
<dbReference type="InterPro" id="IPR036705">
    <property type="entry name" value="Ribosyl_crysJ1_sf"/>
</dbReference>
<sequence length="454" mass="48604">MNHPLLDVLVREIETDISQMAEQGHDEGALLAELAEARGGGSLDALAELQQDLWERPSPADFPYDEPSDWEAISDGFPDADSHAIFAGGDADLAEKLLAGWRGRCAGCQLGKPLEGAWPDAIEEVLAITGPWPLTDYMNPVPDDRVEALGAGCEAFKRHYRKVLTKGNFDHVAPDDDIHYAITGQLTLARHGPNFTPTQAIETLIELTPASSVYASGRNMFRTHFFGLPSPVTAIFGNPCRQSLGAQIRCDPFGWAAPANPAFAASMAFRDAVGSQIRNGIYSGIFFAVLLADVLAHGDLAAAIDTAEAYVPPRSRFAEMVRFVKDACAGAKDWQAVNAAIYGKYDAAYGKPSVKAPTNHSLSNAAIVVMSLLTGGDDFGRTVGISVMAGRDTDCNGATAGSIMGCALGTAGIGARWTDPFNDTIRTHLKGMHEVRISQLAEDLFELAKGNLRR</sequence>
<gene>
    <name evidence="1" type="ORF">LCGC14_2357400</name>
</gene>
<dbReference type="AlphaFoldDB" id="A0A0F9EK68"/>
<comment type="caution">
    <text evidence="1">The sequence shown here is derived from an EMBL/GenBank/DDBJ whole genome shotgun (WGS) entry which is preliminary data.</text>
</comment>
<name>A0A0F9EK68_9ZZZZ</name>
<protein>
    <recommendedName>
        <fullName evidence="2">ADP-ribosylglycohydrolase</fullName>
    </recommendedName>
</protein>
<dbReference type="SUPFAM" id="SSF101478">
    <property type="entry name" value="ADP-ribosylglycohydrolase"/>
    <property type="match status" value="1"/>
</dbReference>
<organism evidence="1">
    <name type="scientific">marine sediment metagenome</name>
    <dbReference type="NCBI Taxonomy" id="412755"/>
    <lineage>
        <taxon>unclassified sequences</taxon>
        <taxon>metagenomes</taxon>
        <taxon>ecological metagenomes</taxon>
    </lineage>
</organism>
<dbReference type="Pfam" id="PF03747">
    <property type="entry name" value="ADP_ribosyl_GH"/>
    <property type="match status" value="1"/>
</dbReference>
<dbReference type="EMBL" id="LAZR01034452">
    <property type="protein sequence ID" value="KKL45265.1"/>
    <property type="molecule type" value="Genomic_DNA"/>
</dbReference>
<reference evidence="1" key="1">
    <citation type="journal article" date="2015" name="Nature">
        <title>Complex archaea that bridge the gap between prokaryotes and eukaryotes.</title>
        <authorList>
            <person name="Spang A."/>
            <person name="Saw J.H."/>
            <person name="Jorgensen S.L."/>
            <person name="Zaremba-Niedzwiedzka K."/>
            <person name="Martijn J."/>
            <person name="Lind A.E."/>
            <person name="van Eijk R."/>
            <person name="Schleper C."/>
            <person name="Guy L."/>
            <person name="Ettema T.J."/>
        </authorList>
    </citation>
    <scope>NUCLEOTIDE SEQUENCE</scope>
</reference>
<dbReference type="InterPro" id="IPR005502">
    <property type="entry name" value="Ribosyl_crysJ1"/>
</dbReference>
<dbReference type="Gene3D" id="1.10.4080.10">
    <property type="entry name" value="ADP-ribosylation/Crystallin J1"/>
    <property type="match status" value="1"/>
</dbReference>
<proteinExistence type="predicted"/>
<evidence type="ECO:0008006" key="2">
    <source>
        <dbReference type="Google" id="ProtNLM"/>
    </source>
</evidence>
<evidence type="ECO:0000313" key="1">
    <source>
        <dbReference type="EMBL" id="KKL45265.1"/>
    </source>
</evidence>